<dbReference type="EnsemblPlants" id="QL03p018321:mrna">
    <property type="protein sequence ID" value="QL03p018321:mrna"/>
    <property type="gene ID" value="QL03p018321"/>
</dbReference>
<dbReference type="GO" id="GO:0005794">
    <property type="term" value="C:Golgi apparatus"/>
    <property type="evidence" value="ECO:0007669"/>
    <property type="project" value="UniProtKB-SubCell"/>
</dbReference>
<dbReference type="OMA" id="YPPAING"/>
<evidence type="ECO:0000256" key="1">
    <source>
        <dbReference type="ARBA" id="ARBA00004555"/>
    </source>
</evidence>
<name>A0A7N2R0Z9_QUELO</name>
<reference evidence="6 7" key="1">
    <citation type="journal article" date="2016" name="G3 (Bethesda)">
        <title>First Draft Assembly and Annotation of the Genome of a California Endemic Oak Quercus lobata Nee (Fagaceae).</title>
        <authorList>
            <person name="Sork V.L."/>
            <person name="Fitz-Gibbon S.T."/>
            <person name="Puiu D."/>
            <person name="Crepeau M."/>
            <person name="Gugger P.F."/>
            <person name="Sherman R."/>
            <person name="Stevens K."/>
            <person name="Langley C.H."/>
            <person name="Pellegrini M."/>
            <person name="Salzberg S.L."/>
        </authorList>
    </citation>
    <scope>NUCLEOTIDE SEQUENCE [LARGE SCALE GENOMIC DNA]</scope>
    <source>
        <strain evidence="6 7">cv. SW786</strain>
    </source>
</reference>
<dbReference type="GO" id="GO:0005525">
    <property type="term" value="F:GTP binding"/>
    <property type="evidence" value="ECO:0007669"/>
    <property type="project" value="InterPro"/>
</dbReference>
<dbReference type="GO" id="GO:0016192">
    <property type="term" value="P:vesicle-mediated transport"/>
    <property type="evidence" value="ECO:0007669"/>
    <property type="project" value="UniProtKB-KW"/>
</dbReference>
<dbReference type="GO" id="GO:0006886">
    <property type="term" value="P:intracellular protein transport"/>
    <property type="evidence" value="ECO:0007669"/>
    <property type="project" value="InterPro"/>
</dbReference>
<keyword evidence="7" id="KW-1185">Reference proteome</keyword>
<dbReference type="EMBL" id="LRBV02000003">
    <property type="status" value="NOT_ANNOTATED_CDS"/>
    <property type="molecule type" value="Genomic_DNA"/>
</dbReference>
<evidence type="ECO:0000256" key="4">
    <source>
        <dbReference type="ARBA" id="ARBA00022927"/>
    </source>
</evidence>
<dbReference type="InterPro" id="IPR027417">
    <property type="entry name" value="P-loop_NTPase"/>
</dbReference>
<dbReference type="Gramene" id="QL03p018321:mrna">
    <property type="protein sequence ID" value="QL03p018321:mrna"/>
    <property type="gene ID" value="QL03p018321"/>
</dbReference>
<keyword evidence="3" id="KW-0931">ER-Golgi transport</keyword>
<dbReference type="PANTHER" id="PTHR45684">
    <property type="entry name" value="RE74312P"/>
    <property type="match status" value="1"/>
</dbReference>
<dbReference type="Proteomes" id="UP000594261">
    <property type="component" value="Chromosome 3"/>
</dbReference>
<dbReference type="InterPro" id="IPR006687">
    <property type="entry name" value="Small_GTPase_SAR1"/>
</dbReference>
<evidence type="ECO:0000256" key="5">
    <source>
        <dbReference type="ARBA" id="ARBA00023034"/>
    </source>
</evidence>
<keyword evidence="5" id="KW-0333">Golgi apparatus</keyword>
<evidence type="ECO:0000256" key="2">
    <source>
        <dbReference type="ARBA" id="ARBA00022448"/>
    </source>
</evidence>
<comment type="subcellular location">
    <subcellularLocation>
        <location evidence="1">Golgi apparatus</location>
    </subcellularLocation>
</comment>
<sequence length="136" mass="15175">MSHFVYCKIQSTLGKSNTTPSVMPSEYLTSWMDAIAYIVNADIMDTEQFSGPREELNALLSDEAFANVPFLIFVVTSNGAFSLPKERLCFFLGPLDVTTGTRKVEPADENGHPHEVFVAEAKEYLDGVNWLSQYIT</sequence>
<evidence type="ECO:0000313" key="6">
    <source>
        <dbReference type="EnsemblPlants" id="QL03p018321:mrna"/>
    </source>
</evidence>
<dbReference type="Gene3D" id="3.40.50.300">
    <property type="entry name" value="P-loop containing nucleotide triphosphate hydrolases"/>
    <property type="match status" value="1"/>
</dbReference>
<keyword evidence="4" id="KW-0653">Protein transport</keyword>
<evidence type="ECO:0000313" key="7">
    <source>
        <dbReference type="Proteomes" id="UP000594261"/>
    </source>
</evidence>
<dbReference type="InParanoid" id="A0A7N2R0Z9"/>
<reference evidence="6" key="2">
    <citation type="submission" date="2021-01" db="UniProtKB">
        <authorList>
            <consortium name="EnsemblPlants"/>
        </authorList>
    </citation>
    <scope>IDENTIFICATION</scope>
</reference>
<organism evidence="6 7">
    <name type="scientific">Quercus lobata</name>
    <name type="common">Valley oak</name>
    <dbReference type="NCBI Taxonomy" id="97700"/>
    <lineage>
        <taxon>Eukaryota</taxon>
        <taxon>Viridiplantae</taxon>
        <taxon>Streptophyta</taxon>
        <taxon>Embryophyta</taxon>
        <taxon>Tracheophyta</taxon>
        <taxon>Spermatophyta</taxon>
        <taxon>Magnoliopsida</taxon>
        <taxon>eudicotyledons</taxon>
        <taxon>Gunneridae</taxon>
        <taxon>Pentapetalae</taxon>
        <taxon>rosids</taxon>
        <taxon>fabids</taxon>
        <taxon>Fagales</taxon>
        <taxon>Fagaceae</taxon>
        <taxon>Quercus</taxon>
    </lineage>
</organism>
<dbReference type="AlphaFoldDB" id="A0A7N2R0Z9"/>
<keyword evidence="2" id="KW-0813">Transport</keyword>
<evidence type="ECO:0000256" key="3">
    <source>
        <dbReference type="ARBA" id="ARBA00022892"/>
    </source>
</evidence>
<proteinExistence type="predicted"/>
<protein>
    <submittedName>
        <fullName evidence="6">Uncharacterized protein</fullName>
    </submittedName>
</protein>
<accession>A0A7N2R0Z9</accession>